<dbReference type="STRING" id="51511.ENSCSAVP00000019150"/>
<dbReference type="FunFam" id="3.40.50.300:FF:000567">
    <property type="entry name" value="ATPase, AAA family protein"/>
    <property type="match status" value="1"/>
</dbReference>
<evidence type="ECO:0000313" key="10">
    <source>
        <dbReference type="Proteomes" id="UP000007875"/>
    </source>
</evidence>
<dbReference type="InterPro" id="IPR003593">
    <property type="entry name" value="AAA+_ATPase"/>
</dbReference>
<dbReference type="Gene3D" id="3.40.50.300">
    <property type="entry name" value="P-loop containing nucleotide triphosphate hydrolases"/>
    <property type="match status" value="2"/>
</dbReference>
<reference evidence="9" key="3">
    <citation type="submission" date="2025-09" db="UniProtKB">
        <authorList>
            <consortium name="Ensembl"/>
        </authorList>
    </citation>
    <scope>IDENTIFICATION</scope>
</reference>
<proteinExistence type="inferred from homology"/>
<dbReference type="PRINTS" id="PR00830">
    <property type="entry name" value="ENDOLAPTASE"/>
</dbReference>
<protein>
    <recommendedName>
        <fullName evidence="8">AAA+ ATPase domain-containing protein</fullName>
    </recommendedName>
</protein>
<dbReference type="eggNOG" id="KOG0730">
    <property type="taxonomic scope" value="Eukaryota"/>
</dbReference>
<keyword evidence="10" id="KW-1185">Reference proteome</keyword>
<dbReference type="InParanoid" id="H2ZNI4"/>
<dbReference type="FunFam" id="1.10.8.60:FF:000069">
    <property type="entry name" value="spermatogenesis-associated protein 5 isoform X1"/>
    <property type="match status" value="1"/>
</dbReference>
<comment type="similarity">
    <text evidence="6">Belongs to the AAA ATPase family. AFG2 subfamily.</text>
</comment>
<dbReference type="InterPro" id="IPR050168">
    <property type="entry name" value="AAA_ATPase_domain"/>
</dbReference>
<reference evidence="10" key="1">
    <citation type="submission" date="2003-08" db="EMBL/GenBank/DDBJ databases">
        <authorList>
            <person name="Birren B."/>
            <person name="Nusbaum C."/>
            <person name="Abebe A."/>
            <person name="Abouelleil A."/>
            <person name="Adekoya E."/>
            <person name="Ait-zahra M."/>
            <person name="Allen N."/>
            <person name="Allen T."/>
            <person name="An P."/>
            <person name="Anderson M."/>
            <person name="Anderson S."/>
            <person name="Arachchi H."/>
            <person name="Armbruster J."/>
            <person name="Bachantsang P."/>
            <person name="Baldwin J."/>
            <person name="Barry A."/>
            <person name="Bayul T."/>
            <person name="Blitshsteyn B."/>
            <person name="Bloom T."/>
            <person name="Blye J."/>
            <person name="Boguslavskiy L."/>
            <person name="Borowsky M."/>
            <person name="Boukhgalter B."/>
            <person name="Brunache A."/>
            <person name="Butler J."/>
            <person name="Calixte N."/>
            <person name="Calvo S."/>
            <person name="Camarata J."/>
            <person name="Campo K."/>
            <person name="Chang J."/>
            <person name="Cheshatsang Y."/>
            <person name="Citroen M."/>
            <person name="Collymore A."/>
            <person name="Considine T."/>
            <person name="Cook A."/>
            <person name="Cooke P."/>
            <person name="Corum B."/>
            <person name="Cuomo C."/>
            <person name="David R."/>
            <person name="Dawoe T."/>
            <person name="Degray S."/>
            <person name="Dodge S."/>
            <person name="Dooley K."/>
            <person name="Dorje P."/>
            <person name="Dorjee K."/>
            <person name="Dorris L."/>
            <person name="Duffey N."/>
            <person name="Dupes A."/>
            <person name="Elkins T."/>
            <person name="Engels R."/>
            <person name="Erickson J."/>
            <person name="Farina A."/>
            <person name="Faro S."/>
            <person name="Ferreira P."/>
            <person name="Fischer H."/>
            <person name="Fitzgerald M."/>
            <person name="Foley K."/>
            <person name="Gage D."/>
            <person name="Galagan J."/>
            <person name="Gearin G."/>
            <person name="Gnerre S."/>
            <person name="Gnirke A."/>
            <person name="Goyette A."/>
            <person name="Graham J."/>
            <person name="Grandbois E."/>
            <person name="Gyaltsen K."/>
            <person name="Hafez N."/>
            <person name="Hagopian D."/>
            <person name="Hagos B."/>
            <person name="Hall J."/>
            <person name="Hatcher B."/>
            <person name="Heller A."/>
            <person name="Higgins H."/>
            <person name="Honan T."/>
            <person name="Horn A."/>
            <person name="Houde N."/>
            <person name="Hughes L."/>
            <person name="Hulme W."/>
            <person name="Husby E."/>
            <person name="Iliev I."/>
            <person name="Jaffe D."/>
            <person name="Jones C."/>
            <person name="Kamal M."/>
            <person name="Kamat A."/>
            <person name="Kamvysselis M."/>
            <person name="Karlsson E."/>
            <person name="Kells C."/>
            <person name="Kieu A."/>
            <person name="Kisner P."/>
            <person name="Kodira C."/>
            <person name="Kulbokas E."/>
            <person name="Labutti K."/>
            <person name="Lama D."/>
            <person name="Landers T."/>
            <person name="Leger J."/>
            <person name="Levine S."/>
            <person name="Lewis D."/>
            <person name="Lewis T."/>
            <person name="Lindblad-toh K."/>
            <person name="Liu X."/>
            <person name="Lokyitsang T."/>
            <person name="Lokyitsang Y."/>
            <person name="Lucien O."/>
            <person name="Lui A."/>
            <person name="Ma L.J."/>
            <person name="Mabbitt R."/>
            <person name="Macdonald J."/>
            <person name="Maclean C."/>
            <person name="Major J."/>
            <person name="Manning J."/>
            <person name="Marabella R."/>
            <person name="Maru K."/>
            <person name="Matthews C."/>
            <person name="Mauceli E."/>
            <person name="Mccarthy M."/>
            <person name="Mcdonough S."/>
            <person name="Mcghee T."/>
            <person name="Meldrim J."/>
            <person name="Meneus L."/>
            <person name="Mesirov J."/>
            <person name="Mihalev A."/>
            <person name="Mihova T."/>
            <person name="Mikkelsen T."/>
            <person name="Mlenga V."/>
            <person name="Moru K."/>
            <person name="Mozes J."/>
            <person name="Mulrain L."/>
            <person name="Munson G."/>
            <person name="Naylor J."/>
            <person name="Newes C."/>
            <person name="Nguyen C."/>
            <person name="Nguyen N."/>
            <person name="Nguyen T."/>
            <person name="Nicol R."/>
            <person name="Nielsen C."/>
            <person name="Nizzari M."/>
            <person name="Norbu C."/>
            <person name="Norbu N."/>
            <person name="O'donnell P."/>
            <person name="Okoawo O."/>
            <person name="O'leary S."/>
            <person name="Omotosho B."/>
            <person name="O'neill K."/>
            <person name="Osman S."/>
            <person name="Parker S."/>
            <person name="Perrin D."/>
            <person name="Phunkhang P."/>
            <person name="Piqani B."/>
            <person name="Purcell S."/>
            <person name="Rachupka T."/>
            <person name="Ramasamy U."/>
            <person name="Rameau R."/>
            <person name="Ray V."/>
            <person name="Raymond C."/>
            <person name="Retta R."/>
            <person name="Richardson S."/>
            <person name="Rise C."/>
            <person name="Rodriguez J."/>
            <person name="Rogers J."/>
            <person name="Rogov P."/>
            <person name="Rutman M."/>
            <person name="Schupbach R."/>
            <person name="Seaman C."/>
            <person name="Settipalli S."/>
            <person name="Sharpe T."/>
            <person name="Sheridan J."/>
            <person name="Sherpa N."/>
            <person name="Shi J."/>
            <person name="Smirnov S."/>
            <person name="Smith C."/>
            <person name="Sougnez C."/>
            <person name="Spencer B."/>
            <person name="Stalker J."/>
            <person name="Stange-thomann N."/>
            <person name="Stavropoulos S."/>
            <person name="Stetson K."/>
            <person name="Stone C."/>
            <person name="Stone S."/>
            <person name="Stubbs M."/>
            <person name="Talamas J."/>
            <person name="Tchuinga P."/>
            <person name="Tenzing P."/>
            <person name="Tesfaye S."/>
            <person name="Theodore J."/>
            <person name="Thoulutsang Y."/>
            <person name="Topham K."/>
            <person name="Towey S."/>
            <person name="Tsamla T."/>
            <person name="Tsomo N."/>
            <person name="Vallee D."/>
            <person name="Vassiliev H."/>
            <person name="Venkataraman V."/>
            <person name="Vinson J."/>
            <person name="Vo A."/>
            <person name="Wade C."/>
            <person name="Wang S."/>
            <person name="Wangchuk T."/>
            <person name="Wangdi T."/>
            <person name="Whittaker C."/>
            <person name="Wilkinson J."/>
            <person name="Wu Y."/>
            <person name="Wyman D."/>
            <person name="Yadav S."/>
            <person name="Yang S."/>
            <person name="Yang X."/>
            <person name="Yeager S."/>
            <person name="Yee E."/>
            <person name="Young G."/>
            <person name="Zainoun J."/>
            <person name="Zembeck L."/>
            <person name="Zimmer A."/>
            <person name="Zody M."/>
            <person name="Lander E."/>
        </authorList>
    </citation>
    <scope>NUCLEOTIDE SEQUENCE [LARGE SCALE GENOMIC DNA]</scope>
</reference>
<keyword evidence="3" id="KW-0677">Repeat</keyword>
<dbReference type="FunFam" id="3.40.50.300:FF:003783">
    <property type="entry name" value="Transitional endoplasmic reticulum ATPase TER94-like Protein"/>
    <property type="match status" value="1"/>
</dbReference>
<evidence type="ECO:0000256" key="5">
    <source>
        <dbReference type="ARBA" id="ARBA00022840"/>
    </source>
</evidence>
<dbReference type="Pfam" id="PF17862">
    <property type="entry name" value="AAA_lid_3"/>
    <property type="match status" value="2"/>
</dbReference>
<reference evidence="9" key="2">
    <citation type="submission" date="2025-08" db="UniProtKB">
        <authorList>
            <consortium name="Ensembl"/>
        </authorList>
    </citation>
    <scope>IDENTIFICATION</scope>
</reference>
<feature type="domain" description="AAA+ ATPase" evidence="8">
    <location>
        <begin position="298"/>
        <end position="433"/>
    </location>
</feature>
<evidence type="ECO:0000256" key="2">
    <source>
        <dbReference type="ARBA" id="ARBA00022490"/>
    </source>
</evidence>
<dbReference type="InterPro" id="IPR027417">
    <property type="entry name" value="P-loop_NTPase"/>
</dbReference>
<dbReference type="SUPFAM" id="SSF52540">
    <property type="entry name" value="P-loop containing nucleoside triphosphate hydrolases"/>
    <property type="match status" value="2"/>
</dbReference>
<dbReference type="InterPro" id="IPR041569">
    <property type="entry name" value="AAA_lid_3"/>
</dbReference>
<feature type="domain" description="AAA+ ATPase" evidence="8">
    <location>
        <begin position="33"/>
        <end position="173"/>
    </location>
</feature>
<name>H2ZNI4_CIOSA</name>
<dbReference type="HOGENOM" id="CLU_000688_8_3_1"/>
<evidence type="ECO:0000256" key="7">
    <source>
        <dbReference type="RuleBase" id="RU003651"/>
    </source>
</evidence>
<dbReference type="PANTHER" id="PTHR23077">
    <property type="entry name" value="AAA-FAMILY ATPASE"/>
    <property type="match status" value="1"/>
</dbReference>
<dbReference type="CDD" id="cd19511">
    <property type="entry name" value="RecA-like_CDC48_r2-like"/>
    <property type="match status" value="1"/>
</dbReference>
<dbReference type="Gene3D" id="1.10.8.60">
    <property type="match status" value="2"/>
</dbReference>
<evidence type="ECO:0000256" key="6">
    <source>
        <dbReference type="ARBA" id="ARBA00061477"/>
    </source>
</evidence>
<dbReference type="SMART" id="SM00382">
    <property type="entry name" value="AAA"/>
    <property type="match status" value="2"/>
</dbReference>
<keyword evidence="2" id="KW-0963">Cytoplasm</keyword>
<accession>H2ZNI4</accession>
<dbReference type="AlphaFoldDB" id="H2ZNI4"/>
<dbReference type="Proteomes" id="UP000007875">
    <property type="component" value="Unassembled WGS sequence"/>
</dbReference>
<dbReference type="Pfam" id="PF00004">
    <property type="entry name" value="AAA"/>
    <property type="match status" value="2"/>
</dbReference>
<dbReference type="Ensembl" id="ENSCSAVT00000019357.1">
    <property type="protein sequence ID" value="ENSCSAVP00000019150.1"/>
    <property type="gene ID" value="ENSCSAVG00000011249.1"/>
</dbReference>
<dbReference type="OMA" id="YYYFGKK"/>
<evidence type="ECO:0000256" key="3">
    <source>
        <dbReference type="ARBA" id="ARBA00022737"/>
    </source>
</evidence>
<keyword evidence="4 7" id="KW-0547">Nucleotide-binding</keyword>
<dbReference type="InterPro" id="IPR003959">
    <property type="entry name" value="ATPase_AAA_core"/>
</dbReference>
<evidence type="ECO:0000256" key="1">
    <source>
        <dbReference type="ARBA" id="ARBA00004496"/>
    </source>
</evidence>
<dbReference type="GO" id="GO:0005524">
    <property type="term" value="F:ATP binding"/>
    <property type="evidence" value="ECO:0007669"/>
    <property type="project" value="UniProtKB-KW"/>
</dbReference>
<dbReference type="GO" id="GO:0005737">
    <property type="term" value="C:cytoplasm"/>
    <property type="evidence" value="ECO:0007669"/>
    <property type="project" value="UniProtKB-SubCell"/>
</dbReference>
<dbReference type="GeneTree" id="ENSGT00940000157323"/>
<evidence type="ECO:0000256" key="4">
    <source>
        <dbReference type="ARBA" id="ARBA00022741"/>
    </source>
</evidence>
<sequence>DIGGLHKQKEILTDVVIYPMKHPRQFLTAGVKPVRGVLLCGPPGTGKSMLAKSVAGELNASMVVVRGTEIMSRYFGESEKQLLSVFNEARKRSPCIVVMDDVESLCPRRDSTRTDVEKRLVASFISILDGMEMLNSWTEEVVVIATTNRLEAVDPALRRSGRFDREVDVGIPSSSDRAEILGKLLEGMQHNISASEMDKLADQAHGYVGADLHAVCGEAGLSAVKHCAEDGDVIITADDVAHGLKQVPPSAMRELIVQVPKVKWSDIGGNSFVKKKLKHAIEWPLKNPAAFQRLGIDPPRGVLMYGPPGCSKTLTAKALATESGLNFISIKGPELFSKYVGDSEKSIREIFAKARSAAPAIIFFDELDALAIERGSGNAVADRVLAAMLTEMDGVEQRHDVIVVAATNRPDMIDKALLRPGRIDKIILVPLPDVETRREIFRIQFRKMPIADDVNLDDLVAETERYSGAEICSICREAALEALEEDFDCSHVTRKHFSFAVRSVIPQTSEEKAKMYQEYERTLQKS</sequence>
<dbReference type="GO" id="GO:0016887">
    <property type="term" value="F:ATP hydrolysis activity"/>
    <property type="evidence" value="ECO:0007669"/>
    <property type="project" value="InterPro"/>
</dbReference>
<dbReference type="InterPro" id="IPR003960">
    <property type="entry name" value="ATPase_AAA_CS"/>
</dbReference>
<evidence type="ECO:0000259" key="8">
    <source>
        <dbReference type="SMART" id="SM00382"/>
    </source>
</evidence>
<dbReference type="PANTHER" id="PTHR23077:SF27">
    <property type="entry name" value="ATPASE FAMILY GENE 2 PROTEIN HOMOLOG A"/>
    <property type="match status" value="1"/>
</dbReference>
<comment type="subcellular location">
    <subcellularLocation>
        <location evidence="1">Cytoplasm</location>
    </subcellularLocation>
</comment>
<dbReference type="PROSITE" id="PS00674">
    <property type="entry name" value="AAA"/>
    <property type="match status" value="2"/>
</dbReference>
<keyword evidence="5 7" id="KW-0067">ATP-binding</keyword>
<organism evidence="9 10">
    <name type="scientific">Ciona savignyi</name>
    <name type="common">Pacific transparent sea squirt</name>
    <dbReference type="NCBI Taxonomy" id="51511"/>
    <lineage>
        <taxon>Eukaryota</taxon>
        <taxon>Metazoa</taxon>
        <taxon>Chordata</taxon>
        <taxon>Tunicata</taxon>
        <taxon>Ascidiacea</taxon>
        <taxon>Phlebobranchia</taxon>
        <taxon>Cionidae</taxon>
        <taxon>Ciona</taxon>
    </lineage>
</organism>
<evidence type="ECO:0000313" key="9">
    <source>
        <dbReference type="Ensembl" id="ENSCSAVP00000019150.1"/>
    </source>
</evidence>